<feature type="region of interest" description="Disordered" evidence="1">
    <location>
        <begin position="1"/>
        <end position="49"/>
    </location>
</feature>
<dbReference type="Proteomes" id="UP000729402">
    <property type="component" value="Unassembled WGS sequence"/>
</dbReference>
<comment type="caution">
    <text evidence="2">The sequence shown here is derived from an EMBL/GenBank/DDBJ whole genome shotgun (WGS) entry which is preliminary data.</text>
</comment>
<dbReference type="OrthoDB" id="1577640at2759"/>
<protein>
    <submittedName>
        <fullName evidence="2">Uncharacterized protein</fullName>
    </submittedName>
</protein>
<evidence type="ECO:0000313" key="3">
    <source>
        <dbReference type="Proteomes" id="UP000729402"/>
    </source>
</evidence>
<evidence type="ECO:0000256" key="1">
    <source>
        <dbReference type="SAM" id="MobiDB-lite"/>
    </source>
</evidence>
<dbReference type="EMBL" id="JAAALK010000081">
    <property type="protein sequence ID" value="KAG8088888.1"/>
    <property type="molecule type" value="Genomic_DNA"/>
</dbReference>
<organism evidence="2 3">
    <name type="scientific">Zizania palustris</name>
    <name type="common">Northern wild rice</name>
    <dbReference type="NCBI Taxonomy" id="103762"/>
    <lineage>
        <taxon>Eukaryota</taxon>
        <taxon>Viridiplantae</taxon>
        <taxon>Streptophyta</taxon>
        <taxon>Embryophyta</taxon>
        <taxon>Tracheophyta</taxon>
        <taxon>Spermatophyta</taxon>
        <taxon>Magnoliopsida</taxon>
        <taxon>Liliopsida</taxon>
        <taxon>Poales</taxon>
        <taxon>Poaceae</taxon>
        <taxon>BOP clade</taxon>
        <taxon>Oryzoideae</taxon>
        <taxon>Oryzeae</taxon>
        <taxon>Zizaniinae</taxon>
        <taxon>Zizania</taxon>
    </lineage>
</organism>
<reference evidence="2" key="1">
    <citation type="journal article" date="2021" name="bioRxiv">
        <title>Whole Genome Assembly and Annotation of Northern Wild Rice, Zizania palustris L., Supports a Whole Genome Duplication in the Zizania Genus.</title>
        <authorList>
            <person name="Haas M."/>
            <person name="Kono T."/>
            <person name="Macchietto M."/>
            <person name="Millas R."/>
            <person name="McGilp L."/>
            <person name="Shao M."/>
            <person name="Duquette J."/>
            <person name="Hirsch C.N."/>
            <person name="Kimball J."/>
        </authorList>
    </citation>
    <scope>NUCLEOTIDE SEQUENCE</scope>
    <source>
        <tissue evidence="2">Fresh leaf tissue</tissue>
    </source>
</reference>
<reference evidence="2" key="2">
    <citation type="submission" date="2021-02" db="EMBL/GenBank/DDBJ databases">
        <authorList>
            <person name="Kimball J.A."/>
            <person name="Haas M.W."/>
            <person name="Macchietto M."/>
            <person name="Kono T."/>
            <person name="Duquette J."/>
            <person name="Shao M."/>
        </authorList>
    </citation>
    <scope>NUCLEOTIDE SEQUENCE</scope>
    <source>
        <tissue evidence="2">Fresh leaf tissue</tissue>
    </source>
</reference>
<name>A0A8J6BS27_ZIZPA</name>
<dbReference type="AlphaFoldDB" id="A0A8J6BS27"/>
<gene>
    <name evidence="2" type="ORF">GUJ93_ZPchr0011g27964</name>
</gene>
<proteinExistence type="predicted"/>
<evidence type="ECO:0000313" key="2">
    <source>
        <dbReference type="EMBL" id="KAG8088888.1"/>
    </source>
</evidence>
<keyword evidence="3" id="KW-1185">Reference proteome</keyword>
<sequence length="276" mass="31639">MPSKKNRNPVDTHNHHLSHIIPSPPTAAVPLTSPTRRRRPIGLPCRTPSHSPSMPTAIVLLLFHVRRRHPTLLPHSTPSRSCPSPPSPVASSLLLPSTATHHTAALPRPPLTVWRCWNPLTGGRRESSLPSDTWLPTARLCRNPMWKTEVNCNCQNPQLEYYTKQHYDSVHMKMPKSLLFSKLDDARWQEQQEEEELQREIDLLLIPEEKTILDQNNILDATKISSPKWHPLHSYALALQIPLMDRLLNSDVDINYMCEVVLTIRMKGMHFLRSYN</sequence>
<accession>A0A8J6BS27</accession>